<name>A0A6N6RFG5_9FLAO</name>
<dbReference type="Proteomes" id="UP000468650">
    <property type="component" value="Unassembled WGS sequence"/>
</dbReference>
<evidence type="ECO:0000256" key="2">
    <source>
        <dbReference type="SAM" id="SignalP"/>
    </source>
</evidence>
<reference evidence="4 5" key="1">
    <citation type="submission" date="2019-09" db="EMBL/GenBank/DDBJ databases">
        <title>Genomes of family Cryomorphaceae.</title>
        <authorList>
            <person name="Bowman J.P."/>
        </authorList>
    </citation>
    <scope>NUCLEOTIDE SEQUENCE [LARGE SCALE GENOMIC DNA]</scope>
    <source>
        <strain evidence="4 5">LMG 25704</strain>
    </source>
</reference>
<dbReference type="OrthoDB" id="8901262at2"/>
<keyword evidence="5" id="KW-1185">Reference proteome</keyword>
<proteinExistence type="predicted"/>
<dbReference type="NCBIfam" id="TIGR04183">
    <property type="entry name" value="Por_Secre_tail"/>
    <property type="match status" value="1"/>
</dbReference>
<feature type="domain" description="Secretion system C-terminal sorting" evidence="3">
    <location>
        <begin position="264"/>
        <end position="326"/>
    </location>
</feature>
<protein>
    <submittedName>
        <fullName evidence="4">T9SS type A sorting domain-containing protein</fullName>
    </submittedName>
</protein>
<dbReference type="InterPro" id="IPR026444">
    <property type="entry name" value="Secre_tail"/>
</dbReference>
<comment type="caution">
    <text evidence="4">The sequence shown here is derived from an EMBL/GenBank/DDBJ whole genome shotgun (WGS) entry which is preliminary data.</text>
</comment>
<keyword evidence="1 2" id="KW-0732">Signal</keyword>
<gene>
    <name evidence="4" type="ORF">F8C67_12940</name>
</gene>
<dbReference type="AlphaFoldDB" id="A0A6N6RFG5"/>
<evidence type="ECO:0000259" key="3">
    <source>
        <dbReference type="Pfam" id="PF18962"/>
    </source>
</evidence>
<dbReference type="RefSeq" id="WP_151668285.1">
    <property type="nucleotide sequence ID" value="NZ_WBVO01000013.1"/>
</dbReference>
<evidence type="ECO:0000313" key="5">
    <source>
        <dbReference type="Proteomes" id="UP000468650"/>
    </source>
</evidence>
<evidence type="ECO:0000313" key="4">
    <source>
        <dbReference type="EMBL" id="KAB2806768.1"/>
    </source>
</evidence>
<accession>A0A6N6RFG5</accession>
<evidence type="ECO:0000256" key="1">
    <source>
        <dbReference type="ARBA" id="ARBA00022729"/>
    </source>
</evidence>
<dbReference type="EMBL" id="WBVO01000013">
    <property type="protein sequence ID" value="KAB2806768.1"/>
    <property type="molecule type" value="Genomic_DNA"/>
</dbReference>
<feature type="signal peptide" evidence="2">
    <location>
        <begin position="1"/>
        <end position="17"/>
    </location>
</feature>
<sequence length="336" mass="37570">MRTLTFALIFSSFITFAQTPQPTGSCDFNEDFQGDLTSWNMIDSPTPSNPRIAFDSTYSPSKAISFYDAPNYTNDIRIYKPLPIALCSYWKASADVRVTAMGTTDPTKRLSHFLFAFSENNGMLTRDMNLDYVQNDFVGLVVGGGNSSGFATVLVTNVNETAVYYTVGNDGDLVLNETYTCYLERIDSVNYRVTAINARTGDTATDGYVTTTHIVPNNASYIQVGNNPHGWHTRRMSGYVDNICIDNCHGISVPEFKPEFEFAIYPNPTTENLTVELSEARKVEYHITDMSGRILQKGKIRSERFVLNVSTLPVGVYLIRLQSKDGIVGVQRWVKH</sequence>
<feature type="chain" id="PRO_5026924499" evidence="2">
    <location>
        <begin position="18"/>
        <end position="336"/>
    </location>
</feature>
<dbReference type="Pfam" id="PF18962">
    <property type="entry name" value="Por_Secre_tail"/>
    <property type="match status" value="1"/>
</dbReference>
<organism evidence="4 5">
    <name type="scientific">Phaeocystidibacter luteus</name>
    <dbReference type="NCBI Taxonomy" id="911197"/>
    <lineage>
        <taxon>Bacteria</taxon>
        <taxon>Pseudomonadati</taxon>
        <taxon>Bacteroidota</taxon>
        <taxon>Flavobacteriia</taxon>
        <taxon>Flavobacteriales</taxon>
        <taxon>Phaeocystidibacteraceae</taxon>
        <taxon>Phaeocystidibacter</taxon>
    </lineage>
</organism>